<sequence>MILPPASFIDYLLAACLASALIVWQTGILTTVRVVFASAVDACRAVIILIKDRGGSGVSRDAATASSTQRSPRRRDTFSTFERLFLRLLRYGFTTLPLPVLRVAMSRPLGYALLRWRMARCGRWGFGDVSVEPQVLEQGETKTQGIWIRQDKEETRPDVIVYYLHGGCFAVGSCYFYLEFLLAMRHLLKEEAGFANPAVFALEYALAPERAFPAQLHEARLGYEHVLGVAEAAAGDGDDSRVCVMGDSAGGMLALSLLLQLAGEADDDGNDDDGESDDDGTGLRRRHAKDRCAASASSSAAVASGQEQAPALKKKKTRNHKKKEYNNKKPRAAVLLSPWVTLTSPTLHQTSDIDYLDRETLWRFGAAYAGSAAAAAGHVDATSVAATASPGLCTSQRLWTAAGPDAGYMVLYGEDETLAPDIAAFIEKQRGYGVPVEAACSPGGVHAWPVLSLLLSSTGERRLEGLRDIVSYIGKSLPVAAAKGR</sequence>
<evidence type="ECO:0000256" key="3">
    <source>
        <dbReference type="SAM" id="Phobius"/>
    </source>
</evidence>
<proteinExistence type="predicted"/>
<evidence type="ECO:0000256" key="2">
    <source>
        <dbReference type="SAM" id="MobiDB-lite"/>
    </source>
</evidence>
<dbReference type="Pfam" id="PF07859">
    <property type="entry name" value="Abhydrolase_3"/>
    <property type="match status" value="1"/>
</dbReference>
<dbReference type="GO" id="GO:0016787">
    <property type="term" value="F:hydrolase activity"/>
    <property type="evidence" value="ECO:0007669"/>
    <property type="project" value="UniProtKB-KW"/>
</dbReference>
<reference evidence="5" key="1">
    <citation type="submission" date="2021-11" db="EMBL/GenBank/DDBJ databases">
        <title>Purpureocillium_takamizusanense_genome.</title>
        <authorList>
            <person name="Nguyen N.-H."/>
        </authorList>
    </citation>
    <scope>NUCLEOTIDE SEQUENCE</scope>
    <source>
        <strain evidence="5">PT3</strain>
    </source>
</reference>
<keyword evidence="3" id="KW-0812">Transmembrane</keyword>
<dbReference type="RefSeq" id="XP_047844569.1">
    <property type="nucleotide sequence ID" value="XM_047988571.1"/>
</dbReference>
<dbReference type="InterPro" id="IPR050300">
    <property type="entry name" value="GDXG_lipolytic_enzyme"/>
</dbReference>
<name>A0A9Q8QJN4_9HYPO</name>
<evidence type="ECO:0000313" key="5">
    <source>
        <dbReference type="EMBL" id="UNI21088.1"/>
    </source>
</evidence>
<dbReference type="InterPro" id="IPR019436">
    <property type="entry name" value="Say1-like"/>
</dbReference>
<keyword evidence="1" id="KW-0378">Hydrolase</keyword>
<dbReference type="OrthoDB" id="408631at2759"/>
<dbReference type="PANTHER" id="PTHR48081:SF2">
    <property type="entry name" value="ALPHA_BETA-HYDROLASE"/>
    <property type="match status" value="1"/>
</dbReference>
<evidence type="ECO:0000256" key="1">
    <source>
        <dbReference type="ARBA" id="ARBA00022801"/>
    </source>
</evidence>
<keyword evidence="3" id="KW-0472">Membrane</keyword>
<dbReference type="PANTHER" id="PTHR48081">
    <property type="entry name" value="AB HYDROLASE SUPERFAMILY PROTEIN C4A8.06C"/>
    <property type="match status" value="1"/>
</dbReference>
<dbReference type="GeneID" id="72069056"/>
<feature type="domain" description="Alpha/beta hydrolase fold-3" evidence="4">
    <location>
        <begin position="161"/>
        <end position="262"/>
    </location>
</feature>
<feature type="compositionally biased region" description="Acidic residues" evidence="2">
    <location>
        <begin position="266"/>
        <end position="280"/>
    </location>
</feature>
<dbReference type="KEGG" id="ptkz:JDV02_007107"/>
<evidence type="ECO:0000259" key="4">
    <source>
        <dbReference type="Pfam" id="PF07859"/>
    </source>
</evidence>
<dbReference type="Proteomes" id="UP000829364">
    <property type="component" value="Chromosome 6"/>
</dbReference>
<keyword evidence="6" id="KW-1185">Reference proteome</keyword>
<gene>
    <name evidence="5" type="ORF">JDV02_007107</name>
</gene>
<dbReference type="SUPFAM" id="SSF53474">
    <property type="entry name" value="alpha/beta-Hydrolases"/>
    <property type="match status" value="1"/>
</dbReference>
<dbReference type="InterPro" id="IPR029058">
    <property type="entry name" value="AB_hydrolase_fold"/>
</dbReference>
<feature type="transmembrane region" description="Helical" evidence="3">
    <location>
        <begin position="160"/>
        <end position="178"/>
    </location>
</feature>
<keyword evidence="3" id="KW-1133">Transmembrane helix</keyword>
<organism evidence="5 6">
    <name type="scientific">Purpureocillium takamizusanense</name>
    <dbReference type="NCBI Taxonomy" id="2060973"/>
    <lineage>
        <taxon>Eukaryota</taxon>
        <taxon>Fungi</taxon>
        <taxon>Dikarya</taxon>
        <taxon>Ascomycota</taxon>
        <taxon>Pezizomycotina</taxon>
        <taxon>Sordariomycetes</taxon>
        <taxon>Hypocreomycetidae</taxon>
        <taxon>Hypocreales</taxon>
        <taxon>Ophiocordycipitaceae</taxon>
        <taxon>Purpureocillium</taxon>
    </lineage>
</organism>
<evidence type="ECO:0000313" key="6">
    <source>
        <dbReference type="Proteomes" id="UP000829364"/>
    </source>
</evidence>
<feature type="compositionally biased region" description="Basic residues" evidence="2">
    <location>
        <begin position="312"/>
        <end position="328"/>
    </location>
</feature>
<dbReference type="Pfam" id="PF10340">
    <property type="entry name" value="Say1_Mug180"/>
    <property type="match status" value="1"/>
</dbReference>
<accession>A0A9Q8QJN4</accession>
<dbReference type="InterPro" id="IPR013094">
    <property type="entry name" value="AB_hydrolase_3"/>
</dbReference>
<feature type="compositionally biased region" description="Low complexity" evidence="2">
    <location>
        <begin position="293"/>
        <end position="304"/>
    </location>
</feature>
<dbReference type="Gene3D" id="3.40.50.1820">
    <property type="entry name" value="alpha/beta hydrolase"/>
    <property type="match status" value="1"/>
</dbReference>
<dbReference type="AlphaFoldDB" id="A0A9Q8QJN4"/>
<protein>
    <recommendedName>
        <fullName evidence="4">Alpha/beta hydrolase fold-3 domain-containing protein</fullName>
    </recommendedName>
</protein>
<feature type="region of interest" description="Disordered" evidence="2">
    <location>
        <begin position="266"/>
        <end position="328"/>
    </location>
</feature>
<dbReference type="EMBL" id="CP086359">
    <property type="protein sequence ID" value="UNI21088.1"/>
    <property type="molecule type" value="Genomic_DNA"/>
</dbReference>